<keyword evidence="5" id="KW-0443">Lipid metabolism</keyword>
<feature type="transmembrane region" description="Helical" evidence="8">
    <location>
        <begin position="520"/>
        <end position="539"/>
    </location>
</feature>
<feature type="transmembrane region" description="Helical" evidence="8">
    <location>
        <begin position="457"/>
        <end position="475"/>
    </location>
</feature>
<dbReference type="GO" id="GO:0008610">
    <property type="term" value="P:lipid biosynthetic process"/>
    <property type="evidence" value="ECO:0007669"/>
    <property type="project" value="InterPro"/>
</dbReference>
<dbReference type="GO" id="GO:0005506">
    <property type="term" value="F:iron ion binding"/>
    <property type="evidence" value="ECO:0007669"/>
    <property type="project" value="InterPro"/>
</dbReference>
<dbReference type="InterPro" id="IPR006694">
    <property type="entry name" value="Fatty_acid_hydroxylase"/>
</dbReference>
<evidence type="ECO:0000256" key="7">
    <source>
        <dbReference type="SAM" id="MobiDB-lite"/>
    </source>
</evidence>
<evidence type="ECO:0000256" key="2">
    <source>
        <dbReference type="ARBA" id="ARBA00022692"/>
    </source>
</evidence>
<name>F2U4U2_SALR5</name>
<evidence type="ECO:0000256" key="6">
    <source>
        <dbReference type="ARBA" id="ARBA00023136"/>
    </source>
</evidence>
<dbReference type="GO" id="GO:0005783">
    <property type="term" value="C:endoplasmic reticulum"/>
    <property type="evidence" value="ECO:0007669"/>
    <property type="project" value="TreeGrafter"/>
</dbReference>
<evidence type="ECO:0000256" key="3">
    <source>
        <dbReference type="ARBA" id="ARBA00022989"/>
    </source>
</evidence>
<sequence length="551" mass="60975">MTVADETASRGAPAPSSTSPAPVATFGTGKTAQGLPNDSGAPTMNGNGTASTGSPQKAAPAPASAPAPGWVYAVSQLVLIGATVLSGWGVLYLGPRYFKKSSGAIEYTIAAIPFYFALMLVELALMQLSKALRVAQAARYSLADSWSSITAGATQQLVIVTVISPLLKAIGPYFGYALIWEKAALFRPDVDAWPIWIAGFFTADFAYYWAHRFYHTNQLFWAGHQVHHSSEHYNLSTALRQSWWQAACGELLKLPFALFIPPQVYLINSSLNTVYQFWVHTCLVDRLGPIEWFFSTPSHHRVHHDRRVHKNFGGVLIIWDRIFGSFLDEAEDVRRYNWDRKQEEIELYGVIRPVESWLEPCLQYTGFQTILGRIKRHFLIKGFSLVEFARILVVGPGWTTVMQKRTLRPTKDDASRLRLRRPFSSHVVAIYFFAQFLMYLTAAVIGLLFIGKAYTPALAGIGFAFALSVTLALFLDFHPLAAAAHVTVCITAIALFLPYWCPAVFGDLFGLPAGTVWRVQLGLSALHFFGLLLTLTGLWPGRPAASAKKTH</sequence>
<gene>
    <name evidence="10" type="ORF">PTSG_03316</name>
</gene>
<dbReference type="GeneID" id="16076480"/>
<dbReference type="STRING" id="946362.F2U4U2"/>
<evidence type="ECO:0000256" key="1">
    <source>
        <dbReference type="ARBA" id="ARBA00004127"/>
    </source>
</evidence>
<feature type="transmembrane region" description="Helical" evidence="8">
    <location>
        <begin position="482"/>
        <end position="500"/>
    </location>
</feature>
<feature type="transmembrane region" description="Helical" evidence="8">
    <location>
        <begin position="428"/>
        <end position="451"/>
    </location>
</feature>
<dbReference type="PANTHER" id="PTHR21624:SF1">
    <property type="entry name" value="ALKYLGLYCEROL MONOOXYGENASE"/>
    <property type="match status" value="1"/>
</dbReference>
<evidence type="ECO:0000259" key="9">
    <source>
        <dbReference type="Pfam" id="PF04116"/>
    </source>
</evidence>
<dbReference type="RefSeq" id="XP_004995894.1">
    <property type="nucleotide sequence ID" value="XM_004995837.1"/>
</dbReference>
<feature type="compositionally biased region" description="Low complexity" evidence="7">
    <location>
        <begin position="9"/>
        <end position="25"/>
    </location>
</feature>
<dbReference type="PANTHER" id="PTHR21624">
    <property type="entry name" value="STEROL DESATURASE-RELATED PROTEIN"/>
    <property type="match status" value="1"/>
</dbReference>
<dbReference type="Pfam" id="PF04116">
    <property type="entry name" value="FA_hydroxylase"/>
    <property type="match status" value="1"/>
</dbReference>
<feature type="transmembrane region" description="Helical" evidence="8">
    <location>
        <begin position="105"/>
        <end position="125"/>
    </location>
</feature>
<proteinExistence type="predicted"/>
<keyword evidence="2 8" id="KW-0812">Transmembrane</keyword>
<evidence type="ECO:0000256" key="5">
    <source>
        <dbReference type="ARBA" id="ARBA00023098"/>
    </source>
</evidence>
<protein>
    <submittedName>
        <fullName evidence="10">Sterol desaturase</fullName>
    </submittedName>
</protein>
<dbReference type="AlphaFoldDB" id="F2U4U2"/>
<comment type="subcellular location">
    <subcellularLocation>
        <location evidence="1">Endomembrane system</location>
        <topology evidence="1">Multi-pass membrane protein</topology>
    </subcellularLocation>
</comment>
<accession>F2U4U2</accession>
<dbReference type="InterPro" id="IPR051689">
    <property type="entry name" value="Sterol_desaturase/TMEM195"/>
</dbReference>
<dbReference type="GO" id="GO:0016020">
    <property type="term" value="C:membrane"/>
    <property type="evidence" value="ECO:0007669"/>
    <property type="project" value="GOC"/>
</dbReference>
<keyword evidence="11" id="KW-1185">Reference proteome</keyword>
<dbReference type="Proteomes" id="UP000007799">
    <property type="component" value="Unassembled WGS sequence"/>
</dbReference>
<evidence type="ECO:0000256" key="8">
    <source>
        <dbReference type="SAM" id="Phobius"/>
    </source>
</evidence>
<dbReference type="eggNOG" id="KOG0872">
    <property type="taxonomic scope" value="Eukaryota"/>
</dbReference>
<reference evidence="10" key="1">
    <citation type="submission" date="2009-08" db="EMBL/GenBank/DDBJ databases">
        <title>Annotation of Salpingoeca rosetta.</title>
        <authorList>
            <consortium name="The Broad Institute Genome Sequencing Platform"/>
            <person name="Russ C."/>
            <person name="Cuomo C."/>
            <person name="Burger G."/>
            <person name="Gray M.W."/>
            <person name="Holland P.W.H."/>
            <person name="King N."/>
            <person name="Lang F.B.F."/>
            <person name="Roger A.J."/>
            <person name="Ruiz-Trillo I."/>
            <person name="Young S.K."/>
            <person name="Zeng Q."/>
            <person name="Gargeya S."/>
            <person name="Alvarado L."/>
            <person name="Berlin A."/>
            <person name="Chapman S.B."/>
            <person name="Chen Z."/>
            <person name="Freedman E."/>
            <person name="Gellesch M."/>
            <person name="Goldberg J."/>
            <person name="Griggs A."/>
            <person name="Gujja S."/>
            <person name="Heilman E."/>
            <person name="Heiman D."/>
            <person name="Howarth C."/>
            <person name="Mehta T."/>
            <person name="Neiman D."/>
            <person name="Pearson M."/>
            <person name="Roberts A."/>
            <person name="Saif S."/>
            <person name="Shea T."/>
            <person name="Shenoy N."/>
            <person name="Sisk P."/>
            <person name="Stolte C."/>
            <person name="Sykes S."/>
            <person name="White J."/>
            <person name="Yandava C."/>
            <person name="Haas B."/>
            <person name="Nusbaum C."/>
            <person name="Birren B."/>
        </authorList>
    </citation>
    <scope>NUCLEOTIDE SEQUENCE [LARGE SCALE GENOMIC DNA]</scope>
    <source>
        <strain evidence="10">ATCC 50818</strain>
    </source>
</reference>
<evidence type="ECO:0000313" key="10">
    <source>
        <dbReference type="EMBL" id="EGD82658.1"/>
    </source>
</evidence>
<dbReference type="OrthoDB" id="10267822at2759"/>
<dbReference type="GO" id="GO:0050479">
    <property type="term" value="F:glyceryl-ether monooxygenase activity"/>
    <property type="evidence" value="ECO:0007669"/>
    <property type="project" value="TreeGrafter"/>
</dbReference>
<dbReference type="GO" id="GO:0006643">
    <property type="term" value="P:membrane lipid metabolic process"/>
    <property type="evidence" value="ECO:0007669"/>
    <property type="project" value="TreeGrafter"/>
</dbReference>
<dbReference type="FunCoup" id="F2U4U2">
    <property type="interactions" value="87"/>
</dbReference>
<keyword evidence="4" id="KW-0560">Oxidoreductase</keyword>
<keyword evidence="3 8" id="KW-1133">Transmembrane helix</keyword>
<evidence type="ECO:0000313" key="11">
    <source>
        <dbReference type="Proteomes" id="UP000007799"/>
    </source>
</evidence>
<feature type="domain" description="Fatty acid hydroxylase" evidence="9">
    <location>
        <begin position="196"/>
        <end position="325"/>
    </location>
</feature>
<feature type="region of interest" description="Disordered" evidence="7">
    <location>
        <begin position="1"/>
        <end position="61"/>
    </location>
</feature>
<organism evidence="11">
    <name type="scientific">Salpingoeca rosetta (strain ATCC 50818 / BSB-021)</name>
    <dbReference type="NCBI Taxonomy" id="946362"/>
    <lineage>
        <taxon>Eukaryota</taxon>
        <taxon>Choanoflagellata</taxon>
        <taxon>Craspedida</taxon>
        <taxon>Salpingoecidae</taxon>
        <taxon>Salpingoeca</taxon>
    </lineage>
</organism>
<evidence type="ECO:0000256" key="4">
    <source>
        <dbReference type="ARBA" id="ARBA00023002"/>
    </source>
</evidence>
<feature type="transmembrane region" description="Helical" evidence="8">
    <location>
        <begin position="70"/>
        <end position="93"/>
    </location>
</feature>
<feature type="compositionally biased region" description="Polar residues" evidence="7">
    <location>
        <begin position="28"/>
        <end position="55"/>
    </location>
</feature>
<dbReference type="KEGG" id="sre:PTSG_03316"/>
<dbReference type="EMBL" id="GL832961">
    <property type="protein sequence ID" value="EGD82658.1"/>
    <property type="molecule type" value="Genomic_DNA"/>
</dbReference>
<dbReference type="InParanoid" id="F2U4U2"/>
<keyword evidence="6 8" id="KW-0472">Membrane</keyword>
<feature type="transmembrane region" description="Helical" evidence="8">
    <location>
        <begin position="193"/>
        <end position="210"/>
    </location>
</feature>